<proteinExistence type="predicted"/>
<reference evidence="1 2" key="1">
    <citation type="submission" date="2018-10" db="EMBL/GenBank/DDBJ databases">
        <authorList>
            <consortium name="Pathogen Informatics"/>
        </authorList>
    </citation>
    <scope>NUCLEOTIDE SEQUENCE [LARGE SCALE GENOMIC DNA]</scope>
</reference>
<dbReference type="EMBL" id="UXSR01006042">
    <property type="protein sequence ID" value="VDD84171.1"/>
    <property type="molecule type" value="Genomic_DNA"/>
</dbReference>
<dbReference type="AlphaFoldDB" id="A0A0R3UQL8"/>
<dbReference type="STRING" id="53468.A0A0R3UQL8"/>
<gene>
    <name evidence="1" type="ORF">MCOS_LOCUS10174</name>
</gene>
<dbReference type="OrthoDB" id="5855429at2759"/>
<name>A0A0R3UQL8_MESCO</name>
<protein>
    <submittedName>
        <fullName evidence="1">Uncharacterized protein</fullName>
    </submittedName>
</protein>
<accession>A0A0R3UQL8</accession>
<evidence type="ECO:0000313" key="2">
    <source>
        <dbReference type="Proteomes" id="UP000267029"/>
    </source>
</evidence>
<keyword evidence="2" id="KW-1185">Reference proteome</keyword>
<evidence type="ECO:0000313" key="1">
    <source>
        <dbReference type="EMBL" id="VDD84171.1"/>
    </source>
</evidence>
<dbReference type="Proteomes" id="UP000267029">
    <property type="component" value="Unassembled WGS sequence"/>
</dbReference>
<sequence length="129" mass="14838">MLQFLFPHYTHYSDTMGLVSRASEFGFPSFPRRTNVLPDSRVFDIAAKQLDAPNIKIGFHIPTYVKKLIHLARVKLRRVQGDTEPAASLKQVWIESVRPEGFLKLIHTSVRRFLMYAVVQKPAIIYALI</sequence>
<organism evidence="1 2">
    <name type="scientific">Mesocestoides corti</name>
    <name type="common">Flatworm</name>
    <dbReference type="NCBI Taxonomy" id="53468"/>
    <lineage>
        <taxon>Eukaryota</taxon>
        <taxon>Metazoa</taxon>
        <taxon>Spiralia</taxon>
        <taxon>Lophotrochozoa</taxon>
        <taxon>Platyhelminthes</taxon>
        <taxon>Cestoda</taxon>
        <taxon>Eucestoda</taxon>
        <taxon>Cyclophyllidea</taxon>
        <taxon>Mesocestoididae</taxon>
        <taxon>Mesocestoides</taxon>
    </lineage>
</organism>